<evidence type="ECO:0000313" key="1">
    <source>
        <dbReference type="EMBL" id="KAK2078221.1"/>
    </source>
</evidence>
<name>A0AAD9IIA1_PROWI</name>
<accession>A0AAD9IIA1</accession>
<dbReference type="EMBL" id="JASFZW010000005">
    <property type="protein sequence ID" value="KAK2078221.1"/>
    <property type="molecule type" value="Genomic_DNA"/>
</dbReference>
<dbReference type="AlphaFoldDB" id="A0AAD9IIA1"/>
<organism evidence="1 2">
    <name type="scientific">Prototheca wickerhamii</name>
    <dbReference type="NCBI Taxonomy" id="3111"/>
    <lineage>
        <taxon>Eukaryota</taxon>
        <taxon>Viridiplantae</taxon>
        <taxon>Chlorophyta</taxon>
        <taxon>core chlorophytes</taxon>
        <taxon>Trebouxiophyceae</taxon>
        <taxon>Chlorellales</taxon>
        <taxon>Chlorellaceae</taxon>
        <taxon>Prototheca</taxon>
    </lineage>
</organism>
<dbReference type="Proteomes" id="UP001255856">
    <property type="component" value="Unassembled WGS sequence"/>
</dbReference>
<reference evidence="1" key="1">
    <citation type="submission" date="2021-01" db="EMBL/GenBank/DDBJ databases">
        <authorList>
            <person name="Eckstrom K.M.E."/>
        </authorList>
    </citation>
    <scope>NUCLEOTIDE SEQUENCE</scope>
    <source>
        <strain evidence="1">UVCC 0001</strain>
    </source>
</reference>
<evidence type="ECO:0000313" key="2">
    <source>
        <dbReference type="Proteomes" id="UP001255856"/>
    </source>
</evidence>
<sequence>MNGCAAGERALGVLIGSSIAIWKPFLRHCASNAGWTARDNPLQDFVETAVQQSVSGLDLPATRVIFSHAKTRHVQDAEPNYVIFQRAAVSARLAWFDPVSHLLVHPTHGSWLALRALVVFDDVAVDAGAQAPSVPCPLSDERRGVVAAAVERAIEVSSRGQGAGAVDHEAVRFVWRLWVESREALTPAHAGRYSEEQLQYHYTHDKALLERCVAQQRREDDERVLKEIEREARE</sequence>
<proteinExistence type="predicted"/>
<gene>
    <name evidence="1" type="ORF">QBZ16_004090</name>
</gene>
<keyword evidence="2" id="KW-1185">Reference proteome</keyword>
<comment type="caution">
    <text evidence="1">The sequence shown here is derived from an EMBL/GenBank/DDBJ whole genome shotgun (WGS) entry which is preliminary data.</text>
</comment>
<protein>
    <submittedName>
        <fullName evidence="1">Uncharacterized protein</fullName>
    </submittedName>
</protein>